<dbReference type="Proteomes" id="UP000033572">
    <property type="component" value="Unassembled WGS sequence"/>
</dbReference>
<dbReference type="SUPFAM" id="SSF51905">
    <property type="entry name" value="FAD/NAD(P)-binding domain"/>
    <property type="match status" value="1"/>
</dbReference>
<comment type="catalytic activity">
    <reaction evidence="3">
        <text>[thioredoxin]-dithiol + NADP(+) = [thioredoxin]-disulfide + NADPH + H(+)</text>
        <dbReference type="Rhea" id="RHEA:20345"/>
        <dbReference type="Rhea" id="RHEA-COMP:10698"/>
        <dbReference type="Rhea" id="RHEA-COMP:10700"/>
        <dbReference type="ChEBI" id="CHEBI:15378"/>
        <dbReference type="ChEBI" id="CHEBI:29950"/>
        <dbReference type="ChEBI" id="CHEBI:50058"/>
        <dbReference type="ChEBI" id="CHEBI:57783"/>
        <dbReference type="ChEBI" id="CHEBI:58349"/>
        <dbReference type="EC" id="1.8.1.9"/>
    </reaction>
</comment>
<dbReference type="Pfam" id="PF07992">
    <property type="entry name" value="Pyr_redox_2"/>
    <property type="match status" value="1"/>
</dbReference>
<dbReference type="PANTHER" id="PTHR48105">
    <property type="entry name" value="THIOREDOXIN REDUCTASE 1-RELATED-RELATED"/>
    <property type="match status" value="1"/>
</dbReference>
<keyword evidence="6" id="KW-1185">Reference proteome</keyword>
<dbReference type="PATRIC" id="fig|104336.4.peg.2206"/>
<dbReference type="InterPro" id="IPR023753">
    <property type="entry name" value="FAD/NAD-binding_dom"/>
</dbReference>
<dbReference type="EMBL" id="JYIU01000044">
    <property type="protein sequence ID" value="KJL19985.1"/>
    <property type="molecule type" value="Genomic_DNA"/>
</dbReference>
<organism evidence="5 6">
    <name type="scientific">Microbacterium foliorum</name>
    <dbReference type="NCBI Taxonomy" id="104336"/>
    <lineage>
        <taxon>Bacteria</taxon>
        <taxon>Bacillati</taxon>
        <taxon>Actinomycetota</taxon>
        <taxon>Actinomycetes</taxon>
        <taxon>Micrococcales</taxon>
        <taxon>Microbacteriaceae</taxon>
        <taxon>Microbacterium</taxon>
    </lineage>
</organism>
<keyword evidence="1" id="KW-0285">Flavoprotein</keyword>
<comment type="caution">
    <text evidence="5">The sequence shown here is derived from an EMBL/GenBank/DDBJ whole genome shotgun (WGS) entry which is preliminary data.</text>
</comment>
<proteinExistence type="predicted"/>
<sequence length="416" mass="43526">MTENSDLVPPLRLIADGDGRQDFALRDYLTRSEVPFLSIMVPAGATSAAGIDLNGRRLPVIVLADGSILEDPTPEAVASALGWVKPPTKSTYDLIIYGAGPAGLSAAVYAASEGLAVAVIERDAVGGQAGFSSLIENYLGFPGGISGAELADRARRQALAFGADLIVMRYGIARTFRDHDVRALLADGSEIRARAALTATGVQWRRLGLEGEQRFEGTGIYYGAGTSEAAACIGQHVYVVGGANSAGQAAMNLAAHAAHVTVVVRGPSLSTTMSAYLLNRLAAQPNVTILVHTRVVAVDGDDHLRTIVLDQDGAITHLPATHLFVCIGGAPNTDWAVTTDVILDSRSYVLTGVDLGPDDLRRWPLARPPYHLETSAPGIFAAGDVRANSVKRVASAVGEGAMAVTLIHRYLADDGG</sequence>
<keyword evidence="2 5" id="KW-0560">Oxidoreductase</keyword>
<dbReference type="KEGG" id="mfol:DXT68_09280"/>
<dbReference type="GeneID" id="94444586"/>
<evidence type="ECO:0000313" key="5">
    <source>
        <dbReference type="EMBL" id="KJL19985.1"/>
    </source>
</evidence>
<evidence type="ECO:0000313" key="6">
    <source>
        <dbReference type="Proteomes" id="UP000033572"/>
    </source>
</evidence>
<gene>
    <name evidence="5" type="primary">ahpF_2</name>
    <name evidence="5" type="ORF">RN50_02161</name>
</gene>
<dbReference type="Gene3D" id="3.50.50.60">
    <property type="entry name" value="FAD/NAD(P)-binding domain"/>
    <property type="match status" value="2"/>
</dbReference>
<dbReference type="InterPro" id="IPR050097">
    <property type="entry name" value="Ferredoxin-NADP_redctase_2"/>
</dbReference>
<evidence type="ECO:0000256" key="2">
    <source>
        <dbReference type="ARBA" id="ARBA00023002"/>
    </source>
</evidence>
<reference evidence="5 6" key="1">
    <citation type="submission" date="2015-02" db="EMBL/GenBank/DDBJ databases">
        <title>Draft genome sequences of ten Microbacterium spp. with emphasis on heavy metal contaminated environments.</title>
        <authorList>
            <person name="Corretto E."/>
        </authorList>
    </citation>
    <scope>NUCLEOTIDE SEQUENCE [LARGE SCALE GENOMIC DNA]</scope>
    <source>
        <strain evidence="5 6">DSM 12966</strain>
    </source>
</reference>
<dbReference type="EC" id="1.6.99.3" evidence="5"/>
<feature type="domain" description="FAD/NAD(P)-binding" evidence="4">
    <location>
        <begin position="92"/>
        <end position="400"/>
    </location>
</feature>
<dbReference type="AlphaFoldDB" id="A0A0F0KIK0"/>
<evidence type="ECO:0000256" key="1">
    <source>
        <dbReference type="ARBA" id="ARBA00022630"/>
    </source>
</evidence>
<dbReference type="InterPro" id="IPR036188">
    <property type="entry name" value="FAD/NAD-bd_sf"/>
</dbReference>
<dbReference type="GO" id="GO:0004791">
    <property type="term" value="F:thioredoxin-disulfide reductase (NADPH) activity"/>
    <property type="evidence" value="ECO:0007669"/>
    <property type="project" value="UniProtKB-EC"/>
</dbReference>
<name>A0A0F0KIK0_9MICO</name>
<evidence type="ECO:0000256" key="3">
    <source>
        <dbReference type="ARBA" id="ARBA00048132"/>
    </source>
</evidence>
<dbReference type="PRINTS" id="PR00368">
    <property type="entry name" value="FADPNR"/>
</dbReference>
<evidence type="ECO:0000259" key="4">
    <source>
        <dbReference type="Pfam" id="PF07992"/>
    </source>
</evidence>
<accession>A0A0F0KIK0</accession>
<protein>
    <submittedName>
        <fullName evidence="5">NADH dehydrogenase</fullName>
        <ecNumber evidence="5">1.6.99.3</ecNumber>
    </submittedName>
</protein>
<dbReference type="RefSeq" id="WP_045254526.1">
    <property type="nucleotide sequence ID" value="NZ_CP031425.1"/>
</dbReference>
<dbReference type="PRINTS" id="PR00469">
    <property type="entry name" value="PNDRDTASEII"/>
</dbReference>